<dbReference type="InterPro" id="IPR013106">
    <property type="entry name" value="Ig_V-set"/>
</dbReference>
<keyword evidence="3 12" id="KW-0812">Transmembrane</keyword>
<dbReference type="InterPro" id="IPR036179">
    <property type="entry name" value="Ig-like_dom_sf"/>
</dbReference>
<dbReference type="PROSITE" id="PS50835">
    <property type="entry name" value="IG_LIKE"/>
    <property type="match status" value="1"/>
</dbReference>
<evidence type="ECO:0000256" key="12">
    <source>
        <dbReference type="SAM" id="Phobius"/>
    </source>
</evidence>
<keyword evidence="9" id="KW-0325">Glycoprotein</keyword>
<accession>A0A9D3LY82</accession>
<evidence type="ECO:0000256" key="3">
    <source>
        <dbReference type="ARBA" id="ARBA00022692"/>
    </source>
</evidence>
<dbReference type="Pfam" id="PF07686">
    <property type="entry name" value="V-set"/>
    <property type="match status" value="1"/>
</dbReference>
<evidence type="ECO:0000313" key="14">
    <source>
        <dbReference type="EMBL" id="KAG5837093.1"/>
    </source>
</evidence>
<keyword evidence="15" id="KW-1185">Reference proteome</keyword>
<dbReference type="PANTHER" id="PTHR25466:SF2">
    <property type="entry name" value="T-LYMPHOCYTE ACTIVATION ANTIGEN CD86"/>
    <property type="match status" value="1"/>
</dbReference>
<evidence type="ECO:0000256" key="5">
    <source>
        <dbReference type="ARBA" id="ARBA00022989"/>
    </source>
</evidence>
<evidence type="ECO:0000256" key="4">
    <source>
        <dbReference type="ARBA" id="ARBA00022729"/>
    </source>
</evidence>
<evidence type="ECO:0000256" key="7">
    <source>
        <dbReference type="ARBA" id="ARBA00023157"/>
    </source>
</evidence>
<feature type="domain" description="Ig-like" evidence="13">
    <location>
        <begin position="142"/>
        <end position="233"/>
    </location>
</feature>
<dbReference type="GO" id="GO:0071222">
    <property type="term" value="P:cellular response to lipopolysaccharide"/>
    <property type="evidence" value="ECO:0007669"/>
    <property type="project" value="TreeGrafter"/>
</dbReference>
<keyword evidence="5 12" id="KW-1133">Transmembrane helix</keyword>
<evidence type="ECO:0000313" key="15">
    <source>
        <dbReference type="Proteomes" id="UP001044222"/>
    </source>
</evidence>
<reference evidence="14" key="1">
    <citation type="submission" date="2021-01" db="EMBL/GenBank/DDBJ databases">
        <title>A chromosome-scale assembly of European eel, Anguilla anguilla.</title>
        <authorList>
            <person name="Henkel C."/>
            <person name="Jong-Raadsen S.A."/>
            <person name="Dufour S."/>
            <person name="Weltzien F.-A."/>
            <person name="Palstra A.P."/>
            <person name="Pelster B."/>
            <person name="Spaink H.P."/>
            <person name="Van Den Thillart G.E."/>
            <person name="Jansen H."/>
            <person name="Zahm M."/>
            <person name="Klopp C."/>
            <person name="Cedric C."/>
            <person name="Louis A."/>
            <person name="Berthelot C."/>
            <person name="Parey E."/>
            <person name="Roest Crollius H."/>
            <person name="Montfort J."/>
            <person name="Robinson-Rechavi M."/>
            <person name="Bucao C."/>
            <person name="Bouchez O."/>
            <person name="Gislard M."/>
            <person name="Lluch J."/>
            <person name="Milhes M."/>
            <person name="Lampietro C."/>
            <person name="Lopez Roques C."/>
            <person name="Donnadieu C."/>
            <person name="Braasch I."/>
            <person name="Desvignes T."/>
            <person name="Postlethwait J."/>
            <person name="Bobe J."/>
            <person name="Guiguen Y."/>
            <person name="Dirks R."/>
        </authorList>
    </citation>
    <scope>NUCLEOTIDE SEQUENCE</scope>
    <source>
        <strain evidence="14">Tag_6206</strain>
        <tissue evidence="14">Liver</tissue>
    </source>
</reference>
<dbReference type="EMBL" id="JAFIRN010000013">
    <property type="protein sequence ID" value="KAG5837093.1"/>
    <property type="molecule type" value="Genomic_DNA"/>
</dbReference>
<dbReference type="InterPro" id="IPR013162">
    <property type="entry name" value="CD80_C2-set"/>
</dbReference>
<proteinExistence type="predicted"/>
<dbReference type="OrthoDB" id="9904387at2759"/>
<evidence type="ECO:0000259" key="13">
    <source>
        <dbReference type="PROSITE" id="PS50835"/>
    </source>
</evidence>
<evidence type="ECO:0000256" key="8">
    <source>
        <dbReference type="ARBA" id="ARBA00023170"/>
    </source>
</evidence>
<dbReference type="GO" id="GO:0031295">
    <property type="term" value="P:T cell costimulation"/>
    <property type="evidence" value="ECO:0007669"/>
    <property type="project" value="TreeGrafter"/>
</dbReference>
<dbReference type="OMA" id="CASHNGY"/>
<keyword evidence="10" id="KW-0393">Immunoglobulin domain</keyword>
<keyword evidence="7" id="KW-1015">Disulfide bond</keyword>
<dbReference type="InterPro" id="IPR013783">
    <property type="entry name" value="Ig-like_fold"/>
</dbReference>
<dbReference type="AlphaFoldDB" id="A0A9D3LY82"/>
<evidence type="ECO:0000256" key="1">
    <source>
        <dbReference type="ARBA" id="ARBA00004251"/>
    </source>
</evidence>
<evidence type="ECO:0000256" key="11">
    <source>
        <dbReference type="SAM" id="MobiDB-lite"/>
    </source>
</evidence>
<name>A0A9D3LY82_ANGAN</name>
<evidence type="ECO:0000256" key="9">
    <source>
        <dbReference type="ARBA" id="ARBA00023180"/>
    </source>
</evidence>
<gene>
    <name evidence="14" type="ORF">ANANG_G00235610</name>
</gene>
<dbReference type="Pfam" id="PF08205">
    <property type="entry name" value="C2-set_2"/>
    <property type="match status" value="1"/>
</dbReference>
<dbReference type="InterPro" id="IPR007110">
    <property type="entry name" value="Ig-like_dom"/>
</dbReference>
<protein>
    <recommendedName>
        <fullName evidence="13">Ig-like domain-containing protein</fullName>
    </recommendedName>
</protein>
<dbReference type="GO" id="GO:0009897">
    <property type="term" value="C:external side of plasma membrane"/>
    <property type="evidence" value="ECO:0007669"/>
    <property type="project" value="TreeGrafter"/>
</dbReference>
<evidence type="ECO:0000256" key="10">
    <source>
        <dbReference type="ARBA" id="ARBA00023319"/>
    </source>
</evidence>
<dbReference type="GO" id="GO:0042130">
    <property type="term" value="P:negative regulation of T cell proliferation"/>
    <property type="evidence" value="ECO:0007669"/>
    <property type="project" value="TreeGrafter"/>
</dbReference>
<feature type="transmembrane region" description="Helical" evidence="12">
    <location>
        <begin position="239"/>
        <end position="264"/>
    </location>
</feature>
<organism evidence="14 15">
    <name type="scientific">Anguilla anguilla</name>
    <name type="common">European freshwater eel</name>
    <name type="synonym">Muraena anguilla</name>
    <dbReference type="NCBI Taxonomy" id="7936"/>
    <lineage>
        <taxon>Eukaryota</taxon>
        <taxon>Metazoa</taxon>
        <taxon>Chordata</taxon>
        <taxon>Craniata</taxon>
        <taxon>Vertebrata</taxon>
        <taxon>Euteleostomi</taxon>
        <taxon>Actinopterygii</taxon>
        <taxon>Neopterygii</taxon>
        <taxon>Teleostei</taxon>
        <taxon>Anguilliformes</taxon>
        <taxon>Anguillidae</taxon>
        <taxon>Anguilla</taxon>
    </lineage>
</organism>
<dbReference type="PANTHER" id="PTHR25466">
    <property type="entry name" value="T-LYMPHOCYTE ACTIVATION ANTIGEN"/>
    <property type="match status" value="1"/>
</dbReference>
<dbReference type="GO" id="GO:0006955">
    <property type="term" value="P:immune response"/>
    <property type="evidence" value="ECO:0007669"/>
    <property type="project" value="TreeGrafter"/>
</dbReference>
<dbReference type="Gene3D" id="2.60.40.10">
    <property type="entry name" value="Immunoglobulins"/>
    <property type="match status" value="2"/>
</dbReference>
<comment type="caution">
    <text evidence="14">The sequence shown here is derived from an EMBL/GenBank/DDBJ whole genome shotgun (WGS) entry which is preliminary data.</text>
</comment>
<dbReference type="Proteomes" id="UP001044222">
    <property type="component" value="Chromosome 13"/>
</dbReference>
<dbReference type="InterPro" id="IPR051713">
    <property type="entry name" value="T-cell_Activation_Regulation"/>
</dbReference>
<dbReference type="GO" id="GO:0042102">
    <property type="term" value="P:positive regulation of T cell proliferation"/>
    <property type="evidence" value="ECO:0007669"/>
    <property type="project" value="TreeGrafter"/>
</dbReference>
<keyword evidence="8" id="KW-0675">Receptor</keyword>
<dbReference type="GO" id="GO:0007166">
    <property type="term" value="P:cell surface receptor signaling pathway"/>
    <property type="evidence" value="ECO:0007669"/>
    <property type="project" value="TreeGrafter"/>
</dbReference>
<keyword evidence="2" id="KW-1003">Cell membrane</keyword>
<evidence type="ECO:0000256" key="6">
    <source>
        <dbReference type="ARBA" id="ARBA00023136"/>
    </source>
</evidence>
<feature type="region of interest" description="Disordered" evidence="11">
    <location>
        <begin position="271"/>
        <end position="295"/>
    </location>
</feature>
<evidence type="ECO:0000256" key="2">
    <source>
        <dbReference type="ARBA" id="ARBA00022475"/>
    </source>
</evidence>
<keyword evidence="6 12" id="KW-0472">Membrane</keyword>
<dbReference type="SUPFAM" id="SSF48726">
    <property type="entry name" value="Immunoglobulin"/>
    <property type="match status" value="2"/>
</dbReference>
<keyword evidence="4" id="KW-0732">Signal</keyword>
<sequence length="295" mass="32657">MLYLITDMACRLSLMVFVTFPCLLCMCQYSLQLRNKTREEVHAEVGGRVRLPCKHQIKGNVTFMYLQRKAPSRFVNGYHHNRGVNPHEVFANRTAVDRSLAWVELWNVRVNDEGVYESILMDEGGTKTLTLYLRVTANYSAPVMTVSHSNETVSGRGYVVTCSSSGGYPNASVKWAFQPNVDGTQWVEVNESSVQNQVTMLYAVSRSILVNCSQPLKIRCTVGGAVSQQEEVCSTSRPVVYDGVVIIASVAAAILFILVIVILVKKKKASPSTDTSDVEAGIEQTGPNTHLMELK</sequence>
<comment type="subcellular location">
    <subcellularLocation>
        <location evidence="1">Cell membrane</location>
        <topology evidence="1">Single-pass type I membrane protein</topology>
    </subcellularLocation>
</comment>